<feature type="non-terminal residue" evidence="2">
    <location>
        <position position="229"/>
    </location>
</feature>
<feature type="region of interest" description="Disordered" evidence="1">
    <location>
        <begin position="151"/>
        <end position="178"/>
    </location>
</feature>
<dbReference type="EMBL" id="CALNXK010000900">
    <property type="protein sequence ID" value="CAH3190670.1"/>
    <property type="molecule type" value="Genomic_DNA"/>
</dbReference>
<sequence length="229" mass="26747">MVKEKVEKLSRIKEWRKKKKEKNREKNKRYNEKNREKRATYAKEKRQLNKTRVQQTRQRAAQVTKRLERVQGTKEKKIALESKMERKRQQTRERVKKFREKRKQIAEEGEADDLSNRDAAGFSNRMAASRAVRKVTTALPETPKKRAEIIQKISASPRTRKHLIKAGTFKTPAEEKETRSLRAMAADISEGLEQVKKSGSNEKRAALRAFKSLAFGENVKRSRAQRSLS</sequence>
<keyword evidence="3" id="KW-1185">Reference proteome</keyword>
<proteinExistence type="predicted"/>
<accession>A0ABN8SL76</accession>
<protein>
    <submittedName>
        <fullName evidence="2">Uncharacterized protein</fullName>
    </submittedName>
</protein>
<dbReference type="Proteomes" id="UP001159405">
    <property type="component" value="Unassembled WGS sequence"/>
</dbReference>
<gene>
    <name evidence="2" type="ORF">PLOB_00048470</name>
</gene>
<feature type="compositionally biased region" description="Low complexity" evidence="1">
    <location>
        <begin position="50"/>
        <end position="64"/>
    </location>
</feature>
<name>A0ABN8SL76_9CNID</name>
<feature type="compositionally biased region" description="Basic and acidic residues" evidence="1">
    <location>
        <begin position="22"/>
        <end position="47"/>
    </location>
</feature>
<evidence type="ECO:0000313" key="2">
    <source>
        <dbReference type="EMBL" id="CAH3190670.1"/>
    </source>
</evidence>
<evidence type="ECO:0000313" key="3">
    <source>
        <dbReference type="Proteomes" id="UP001159405"/>
    </source>
</evidence>
<evidence type="ECO:0000256" key="1">
    <source>
        <dbReference type="SAM" id="MobiDB-lite"/>
    </source>
</evidence>
<reference evidence="2 3" key="1">
    <citation type="submission" date="2022-05" db="EMBL/GenBank/DDBJ databases">
        <authorList>
            <consortium name="Genoscope - CEA"/>
            <person name="William W."/>
        </authorList>
    </citation>
    <scope>NUCLEOTIDE SEQUENCE [LARGE SCALE GENOMIC DNA]</scope>
</reference>
<organism evidence="2 3">
    <name type="scientific">Porites lobata</name>
    <dbReference type="NCBI Taxonomy" id="104759"/>
    <lineage>
        <taxon>Eukaryota</taxon>
        <taxon>Metazoa</taxon>
        <taxon>Cnidaria</taxon>
        <taxon>Anthozoa</taxon>
        <taxon>Hexacorallia</taxon>
        <taxon>Scleractinia</taxon>
        <taxon>Fungiina</taxon>
        <taxon>Poritidae</taxon>
        <taxon>Porites</taxon>
    </lineage>
</organism>
<feature type="region of interest" description="Disordered" evidence="1">
    <location>
        <begin position="15"/>
        <end position="139"/>
    </location>
</feature>
<feature type="compositionally biased region" description="Basic and acidic residues" evidence="1">
    <location>
        <begin position="65"/>
        <end position="93"/>
    </location>
</feature>
<comment type="caution">
    <text evidence="2">The sequence shown here is derived from an EMBL/GenBank/DDBJ whole genome shotgun (WGS) entry which is preliminary data.</text>
</comment>